<keyword evidence="8" id="KW-1185">Reference proteome</keyword>
<dbReference type="PANTHER" id="PTHR11782">
    <property type="entry name" value="ADENOSINE/GUANOSINE DIPHOSPHATASE"/>
    <property type="match status" value="1"/>
</dbReference>
<dbReference type="CDD" id="cd24046">
    <property type="entry name" value="ASKHA_NBD_NTPDase5-like"/>
    <property type="match status" value="1"/>
</dbReference>
<keyword evidence="6" id="KW-0472">Membrane</keyword>
<gene>
    <name evidence="7" type="ORF">CALMAC_LOCUS5918</name>
</gene>
<evidence type="ECO:0008006" key="9">
    <source>
        <dbReference type="Google" id="ProtNLM"/>
    </source>
</evidence>
<dbReference type="PANTHER" id="PTHR11782:SF127">
    <property type="entry name" value="NTPASE, ISOFORM F"/>
    <property type="match status" value="1"/>
</dbReference>
<evidence type="ECO:0000256" key="3">
    <source>
        <dbReference type="PIRSR" id="PIRSR600407-1"/>
    </source>
</evidence>
<feature type="active site" description="Proton acceptor" evidence="3">
    <location>
        <position position="200"/>
    </location>
</feature>
<dbReference type="EMBL" id="CAACVG010006899">
    <property type="protein sequence ID" value="VEN42437.1"/>
    <property type="molecule type" value="Genomic_DNA"/>
</dbReference>
<reference evidence="7 8" key="1">
    <citation type="submission" date="2019-01" db="EMBL/GenBank/DDBJ databases">
        <authorList>
            <person name="Sayadi A."/>
        </authorList>
    </citation>
    <scope>NUCLEOTIDE SEQUENCE [LARGE SCALE GENOMIC DNA]</scope>
</reference>
<evidence type="ECO:0000256" key="2">
    <source>
        <dbReference type="ARBA" id="ARBA00022801"/>
    </source>
</evidence>
<protein>
    <recommendedName>
        <fullName evidence="9">Ectonucleoside triphosphate diphosphohydrolase 5</fullName>
    </recommendedName>
</protein>
<dbReference type="Gene3D" id="3.30.420.40">
    <property type="match status" value="1"/>
</dbReference>
<feature type="compositionally biased region" description="Basic and acidic residues" evidence="5">
    <location>
        <begin position="1"/>
        <end position="14"/>
    </location>
</feature>
<dbReference type="Pfam" id="PF01150">
    <property type="entry name" value="GDA1_CD39"/>
    <property type="match status" value="1"/>
</dbReference>
<evidence type="ECO:0000256" key="1">
    <source>
        <dbReference type="ARBA" id="ARBA00009283"/>
    </source>
</evidence>
<organism evidence="7 8">
    <name type="scientific">Callosobruchus maculatus</name>
    <name type="common">Southern cowpea weevil</name>
    <name type="synonym">Pulse bruchid</name>
    <dbReference type="NCBI Taxonomy" id="64391"/>
    <lineage>
        <taxon>Eukaryota</taxon>
        <taxon>Metazoa</taxon>
        <taxon>Ecdysozoa</taxon>
        <taxon>Arthropoda</taxon>
        <taxon>Hexapoda</taxon>
        <taxon>Insecta</taxon>
        <taxon>Pterygota</taxon>
        <taxon>Neoptera</taxon>
        <taxon>Endopterygota</taxon>
        <taxon>Coleoptera</taxon>
        <taxon>Polyphaga</taxon>
        <taxon>Cucujiformia</taxon>
        <taxon>Chrysomeloidea</taxon>
        <taxon>Chrysomelidae</taxon>
        <taxon>Bruchinae</taxon>
        <taxon>Bruchini</taxon>
        <taxon>Callosobruchus</taxon>
    </lineage>
</organism>
<evidence type="ECO:0000256" key="6">
    <source>
        <dbReference type="SAM" id="Phobius"/>
    </source>
</evidence>
<keyword evidence="4" id="KW-0067">ATP-binding</keyword>
<keyword evidence="6" id="KW-1133">Transmembrane helix</keyword>
<feature type="binding site" evidence="4">
    <location>
        <begin position="230"/>
        <end position="234"/>
    </location>
    <ligand>
        <name>ATP</name>
        <dbReference type="ChEBI" id="CHEBI:30616"/>
    </ligand>
</feature>
<dbReference type="InterPro" id="IPR000407">
    <property type="entry name" value="GDA1_CD39_NTPase"/>
</dbReference>
<dbReference type="OrthoDB" id="6372431at2759"/>
<keyword evidence="4" id="KW-0547">Nucleotide-binding</keyword>
<evidence type="ECO:0000313" key="8">
    <source>
        <dbReference type="Proteomes" id="UP000410492"/>
    </source>
</evidence>
<keyword evidence="2" id="KW-0378">Hydrolase</keyword>
<dbReference type="GO" id="GO:0005524">
    <property type="term" value="F:ATP binding"/>
    <property type="evidence" value="ECO:0007669"/>
    <property type="project" value="UniProtKB-KW"/>
</dbReference>
<dbReference type="AlphaFoldDB" id="A0A653C3B4"/>
<keyword evidence="6" id="KW-0812">Transmembrane</keyword>
<evidence type="ECO:0000256" key="5">
    <source>
        <dbReference type="SAM" id="MobiDB-lite"/>
    </source>
</evidence>
<dbReference type="GO" id="GO:0016787">
    <property type="term" value="F:hydrolase activity"/>
    <property type="evidence" value="ECO:0007669"/>
    <property type="project" value="UniProtKB-KW"/>
</dbReference>
<proteinExistence type="inferred from homology"/>
<evidence type="ECO:0000313" key="7">
    <source>
        <dbReference type="EMBL" id="VEN42437.1"/>
    </source>
</evidence>
<feature type="transmembrane region" description="Helical" evidence="6">
    <location>
        <begin position="29"/>
        <end position="50"/>
    </location>
</feature>
<dbReference type="Proteomes" id="UP000410492">
    <property type="component" value="Unassembled WGS sequence"/>
</dbReference>
<comment type="similarity">
    <text evidence="1">Belongs to the GDA1/CD39 NTPase family.</text>
</comment>
<sequence length="463" mass="51512">MYNKSNKEHNEKTTSKSIRKRKDKTVSSLHTSLLCLILSGTLLTLFVVYYTDQIPWYIGHRAVDSIANSFGYHKPVHAVVIDAGSTGSRVLAFTFHESYFGQHLILDKELFQYSKPGLSSFADNPQKGVATIAKLIEKAKKEIPEEYWSQTPLILKATAGLRMLPPEKANKLLDSVRDYFKKLPFLTNEKSVEIMEGTDEGIFSWFTVNFLLERIGGDPARTVAALDLGGGSTQTTFAATTPASLRDTKHIHRAQSPRGLIQVYTRSMEGLGLMAARHAVIVGHGNGGNVNVTSQCVNPVVRGRKFHYSGTDYYISGLQENYPKSHVKGSDIEVGEDIPIVSFSNCSESILKYVKSKAHAPEELPLKTIVAFSYYYDRASEVGLIDEATGGQIKVKDFKNAAEKVCHEANADQPFMCFDLTFIWALLEKGFNLNENTKIYLYKKINGHETSWALGAAYNMLKG</sequence>
<accession>A0A653C3B4</accession>
<name>A0A653C3B4_CALMS</name>
<dbReference type="Gene3D" id="3.30.420.150">
    <property type="entry name" value="Exopolyphosphatase. Domain 2"/>
    <property type="match status" value="1"/>
</dbReference>
<evidence type="ECO:0000256" key="4">
    <source>
        <dbReference type="PIRSR" id="PIRSR600407-2"/>
    </source>
</evidence>
<feature type="region of interest" description="Disordered" evidence="5">
    <location>
        <begin position="1"/>
        <end position="21"/>
    </location>
</feature>